<evidence type="ECO:0000313" key="2">
    <source>
        <dbReference type="Proteomes" id="UP001446871"/>
    </source>
</evidence>
<keyword evidence="2" id="KW-1185">Reference proteome</keyword>
<evidence type="ECO:0000313" key="1">
    <source>
        <dbReference type="EMBL" id="KAK8077181.1"/>
    </source>
</evidence>
<gene>
    <name evidence="1" type="ORF">PG996_003351</name>
</gene>
<comment type="caution">
    <text evidence="1">The sequence shown here is derived from an EMBL/GenBank/DDBJ whole genome shotgun (WGS) entry which is preliminary data.</text>
</comment>
<dbReference type="Proteomes" id="UP001446871">
    <property type="component" value="Unassembled WGS sequence"/>
</dbReference>
<accession>A0ABR1W3M3</accession>
<protein>
    <submittedName>
        <fullName evidence="1">Uncharacterized protein</fullName>
    </submittedName>
</protein>
<reference evidence="1 2" key="1">
    <citation type="submission" date="2023-01" db="EMBL/GenBank/DDBJ databases">
        <title>Analysis of 21 Apiospora genomes using comparative genomics revels a genus with tremendous synthesis potential of carbohydrate active enzymes and secondary metabolites.</title>
        <authorList>
            <person name="Sorensen T."/>
        </authorList>
    </citation>
    <scope>NUCLEOTIDE SEQUENCE [LARGE SCALE GENOMIC DNA]</scope>
    <source>
        <strain evidence="1 2">CBS 83171</strain>
    </source>
</reference>
<sequence length="110" mass="12454">MRTSPQSLRPPRPFSFRLPRSQVVADVPVELCLLTRLFLFQLLLRRLGFSHPGGLVRIGLLPPVRLPGETQSFTPPELLFAGLSLLSQPLSLFALQLEARARRWAVRHPH</sequence>
<proteinExistence type="predicted"/>
<name>A0ABR1W3M3_9PEZI</name>
<dbReference type="EMBL" id="JAQQWM010000002">
    <property type="protein sequence ID" value="KAK8077181.1"/>
    <property type="molecule type" value="Genomic_DNA"/>
</dbReference>
<organism evidence="1 2">
    <name type="scientific">Apiospora saccharicola</name>
    <dbReference type="NCBI Taxonomy" id="335842"/>
    <lineage>
        <taxon>Eukaryota</taxon>
        <taxon>Fungi</taxon>
        <taxon>Dikarya</taxon>
        <taxon>Ascomycota</taxon>
        <taxon>Pezizomycotina</taxon>
        <taxon>Sordariomycetes</taxon>
        <taxon>Xylariomycetidae</taxon>
        <taxon>Amphisphaeriales</taxon>
        <taxon>Apiosporaceae</taxon>
        <taxon>Apiospora</taxon>
    </lineage>
</organism>